<name>A0A8S3WXY7_PARAO</name>
<dbReference type="EMBL" id="CAJQZP010000787">
    <property type="protein sequence ID" value="CAG4985352.1"/>
    <property type="molecule type" value="Genomic_DNA"/>
</dbReference>
<organism evidence="2 3">
    <name type="scientific">Parnassius apollo</name>
    <name type="common">Apollo butterfly</name>
    <name type="synonym">Papilio apollo</name>
    <dbReference type="NCBI Taxonomy" id="110799"/>
    <lineage>
        <taxon>Eukaryota</taxon>
        <taxon>Metazoa</taxon>
        <taxon>Ecdysozoa</taxon>
        <taxon>Arthropoda</taxon>
        <taxon>Hexapoda</taxon>
        <taxon>Insecta</taxon>
        <taxon>Pterygota</taxon>
        <taxon>Neoptera</taxon>
        <taxon>Endopterygota</taxon>
        <taxon>Lepidoptera</taxon>
        <taxon>Glossata</taxon>
        <taxon>Ditrysia</taxon>
        <taxon>Papilionoidea</taxon>
        <taxon>Papilionidae</taxon>
        <taxon>Parnassiinae</taxon>
        <taxon>Parnassini</taxon>
        <taxon>Parnassius</taxon>
        <taxon>Parnassius</taxon>
    </lineage>
</organism>
<gene>
    <name evidence="2" type="ORF">PAPOLLO_LOCUS11019</name>
</gene>
<reference evidence="2" key="1">
    <citation type="submission" date="2021-04" db="EMBL/GenBank/DDBJ databases">
        <authorList>
            <person name="Tunstrom K."/>
        </authorList>
    </citation>
    <scope>NUCLEOTIDE SEQUENCE</scope>
</reference>
<evidence type="ECO:0000313" key="3">
    <source>
        <dbReference type="Proteomes" id="UP000691718"/>
    </source>
</evidence>
<feature type="compositionally biased region" description="Basic residues" evidence="1">
    <location>
        <begin position="189"/>
        <end position="199"/>
    </location>
</feature>
<dbReference type="AlphaFoldDB" id="A0A8S3WXY7"/>
<keyword evidence="3" id="KW-1185">Reference proteome</keyword>
<proteinExistence type="predicted"/>
<sequence>MKSTRSEHMLSLLLRPLDKMNTASDPAAKSYEQLDFSEHNVDNRAVIPQSPLPQKAENIHQDMAEVCEDVFGPPHIPPYVTSDKTGLKSLHAVEKFRDIKSIPLKPADSEEPLAIEVPSSFENSPEIGFGDLPLVSAPNVPTPVPSPLNSHADCCDFFSSICEHWTQSPSATNTSSAPNNSSDDERSASTKKRVKKRVRRTSEWSDIKRKCLKNIGKKYVTKKGKIVDDKILDVPYKCRYQCFKKIFMTKDTIVFRSFGV</sequence>
<comment type="caution">
    <text evidence="2">The sequence shown here is derived from an EMBL/GenBank/DDBJ whole genome shotgun (WGS) entry which is preliminary data.</text>
</comment>
<evidence type="ECO:0000313" key="2">
    <source>
        <dbReference type="EMBL" id="CAG4985352.1"/>
    </source>
</evidence>
<dbReference type="Proteomes" id="UP000691718">
    <property type="component" value="Unassembled WGS sequence"/>
</dbReference>
<accession>A0A8S3WXY7</accession>
<evidence type="ECO:0000256" key="1">
    <source>
        <dbReference type="SAM" id="MobiDB-lite"/>
    </source>
</evidence>
<feature type="region of interest" description="Disordered" evidence="1">
    <location>
        <begin position="169"/>
        <end position="201"/>
    </location>
</feature>
<dbReference type="OrthoDB" id="7447526at2759"/>
<feature type="compositionally biased region" description="Low complexity" evidence="1">
    <location>
        <begin position="169"/>
        <end position="181"/>
    </location>
</feature>
<protein>
    <submittedName>
        <fullName evidence="2">(apollo) hypothetical protein</fullName>
    </submittedName>
</protein>